<evidence type="ECO:0000313" key="3">
    <source>
        <dbReference type="Proteomes" id="UP000029846"/>
    </source>
</evidence>
<dbReference type="STRING" id="376733.SAMN04487972_103191"/>
<dbReference type="Proteomes" id="UP000029846">
    <property type="component" value="Unassembled WGS sequence"/>
</dbReference>
<dbReference type="RefSeq" id="WP_036741507.1">
    <property type="nucleotide sequence ID" value="NZ_FOJO01000003.1"/>
</dbReference>
<dbReference type="EMBL" id="JRKN01000015">
    <property type="protein sequence ID" value="KGJ04037.1"/>
    <property type="molecule type" value="Genomic_DNA"/>
</dbReference>
<name>A0A099F1N1_9RHOB</name>
<dbReference type="AlphaFoldDB" id="A0A099F1N1"/>
<proteinExistence type="predicted"/>
<protein>
    <submittedName>
        <fullName evidence="1">Uncharacterized protein</fullName>
    </submittedName>
</protein>
<evidence type="ECO:0000313" key="2">
    <source>
        <dbReference type="EMBL" id="SFA44311.1"/>
    </source>
</evidence>
<gene>
    <name evidence="1" type="ORF">IT41_12100</name>
    <name evidence="2" type="ORF">SAMN04487972_103191</name>
</gene>
<dbReference type="EMBL" id="FOJO01000003">
    <property type="protein sequence ID" value="SFA44311.1"/>
    <property type="molecule type" value="Genomic_DNA"/>
</dbReference>
<reference evidence="2 4" key="3">
    <citation type="submission" date="2016-10" db="EMBL/GenBank/DDBJ databases">
        <authorList>
            <person name="de Groot N.N."/>
        </authorList>
    </citation>
    <scope>NUCLEOTIDE SEQUENCE [LARGE SCALE GENOMIC DNA]</scope>
    <source>
        <strain evidence="2 4">CGMCC 1.6117</strain>
    </source>
</reference>
<evidence type="ECO:0000313" key="1">
    <source>
        <dbReference type="EMBL" id="KGJ04037.1"/>
    </source>
</evidence>
<reference evidence="1 3" key="1">
    <citation type="submission" date="2014-09" db="EMBL/GenBank/DDBJ databases">
        <authorList>
            <person name="McGinnis J.M."/>
            <person name="Wolfgang W.J."/>
        </authorList>
    </citation>
    <scope>NUCLEOTIDE SEQUENCE [LARGE SCALE GENOMIC DNA]</scope>
    <source>
        <strain evidence="1 3">JCM 14014</strain>
    </source>
</reference>
<sequence>MELKPEPATGREDLIWEPAASEETRRFGPDTVPIVDYLLNPPEGHPKVGNGNKGERGAALQALIDSAFRE</sequence>
<accession>A0A099F1N1</accession>
<dbReference type="Proteomes" id="UP000182312">
    <property type="component" value="Unassembled WGS sequence"/>
</dbReference>
<organism evidence="1 3">
    <name type="scientific">Paracoccus halophilus</name>
    <dbReference type="NCBI Taxonomy" id="376733"/>
    <lineage>
        <taxon>Bacteria</taxon>
        <taxon>Pseudomonadati</taxon>
        <taxon>Pseudomonadota</taxon>
        <taxon>Alphaproteobacteria</taxon>
        <taxon>Rhodobacterales</taxon>
        <taxon>Paracoccaceae</taxon>
        <taxon>Paracoccus</taxon>
    </lineage>
</organism>
<keyword evidence="3" id="KW-1185">Reference proteome</keyword>
<evidence type="ECO:0000313" key="4">
    <source>
        <dbReference type="Proteomes" id="UP000182312"/>
    </source>
</evidence>
<reference evidence="1 3" key="2">
    <citation type="submission" date="2014-10" db="EMBL/GenBank/DDBJ databases">
        <title>Paracoccus sanguinis sp. nov., isolated from clinical specimens of New York State patients.</title>
        <authorList>
            <person name="Mingle L.A."/>
            <person name="Cole J.A."/>
            <person name="Lapierre P."/>
            <person name="Musser K.A."/>
        </authorList>
    </citation>
    <scope>NUCLEOTIDE SEQUENCE [LARGE SCALE GENOMIC DNA]</scope>
    <source>
        <strain evidence="1 3">JCM 14014</strain>
    </source>
</reference>